<dbReference type="InterPro" id="IPR015590">
    <property type="entry name" value="Aldehyde_DH_dom"/>
</dbReference>
<sequence length="314" mass="35426">MSKKSTNIQLLPSELLVDIIKAIKFTPSSFTNKTLHMLIKDRTEWSKYATKLMNCSSIIYTFVGNTFLEFKKMDKERAITGGKDGIPPAKRTRYDFTGCSSNIEPSEFNEIIVNQRKFFKTGDTRELSFRKEQLQKLRGMIERNGGRITEAVYKDLDLNKESIMEMDVRGSLEIIDLCLENLENWAKPEKFAINKPDELEMGYEPEGVVLVIGAWNYPSMLVIQSAALAIAAGNTVVIKPSEVTADTSHLIKVLFEETFPKDLIAVIEGAIEETKILNERFDHIFYTGSSNMGKVVMLAAAEYLTPVTLELNGK</sequence>
<evidence type="ECO:0000313" key="4">
    <source>
        <dbReference type="Proteomes" id="UP000095281"/>
    </source>
</evidence>
<dbReference type="GO" id="GO:0005737">
    <property type="term" value="C:cytoplasm"/>
    <property type="evidence" value="ECO:0007669"/>
    <property type="project" value="TreeGrafter"/>
</dbReference>
<proteinExistence type="inferred from homology"/>
<evidence type="ECO:0000256" key="1">
    <source>
        <dbReference type="ARBA" id="ARBA00009986"/>
    </source>
</evidence>
<dbReference type="SUPFAM" id="SSF53720">
    <property type="entry name" value="ALDH-like"/>
    <property type="match status" value="1"/>
</dbReference>
<organism evidence="4 5">
    <name type="scientific">Meloidogyne hapla</name>
    <name type="common">Root-knot nematode worm</name>
    <dbReference type="NCBI Taxonomy" id="6305"/>
    <lineage>
        <taxon>Eukaryota</taxon>
        <taxon>Metazoa</taxon>
        <taxon>Ecdysozoa</taxon>
        <taxon>Nematoda</taxon>
        <taxon>Chromadorea</taxon>
        <taxon>Rhabditida</taxon>
        <taxon>Tylenchina</taxon>
        <taxon>Tylenchomorpha</taxon>
        <taxon>Tylenchoidea</taxon>
        <taxon>Meloidogynidae</taxon>
        <taxon>Meloidogyninae</taxon>
        <taxon>Meloidogyne</taxon>
    </lineage>
</organism>
<dbReference type="InterPro" id="IPR016161">
    <property type="entry name" value="Ald_DH/histidinol_DH"/>
</dbReference>
<dbReference type="OMA" id="LMIVETH"/>
<protein>
    <submittedName>
        <fullName evidence="5">Aldedh domain-containing protein</fullName>
    </submittedName>
</protein>
<dbReference type="Pfam" id="PF00171">
    <property type="entry name" value="Aldedh"/>
    <property type="match status" value="1"/>
</dbReference>
<dbReference type="GO" id="GO:0004029">
    <property type="term" value="F:aldehyde dehydrogenase (NAD+) activity"/>
    <property type="evidence" value="ECO:0007669"/>
    <property type="project" value="TreeGrafter"/>
</dbReference>
<name>A0A1I8C056_MELHA</name>
<dbReference type="GO" id="GO:0006081">
    <property type="term" value="P:aldehyde metabolic process"/>
    <property type="evidence" value="ECO:0007669"/>
    <property type="project" value="InterPro"/>
</dbReference>
<comment type="similarity">
    <text evidence="1">Belongs to the aldehyde dehydrogenase family.</text>
</comment>
<dbReference type="WBParaSite" id="MhA1_Contig820.frz3.gene2">
    <property type="protein sequence ID" value="MhA1_Contig820.frz3.gene2"/>
    <property type="gene ID" value="MhA1_Contig820.frz3.gene2"/>
</dbReference>
<evidence type="ECO:0000256" key="2">
    <source>
        <dbReference type="ARBA" id="ARBA00023002"/>
    </source>
</evidence>
<evidence type="ECO:0000313" key="5">
    <source>
        <dbReference type="WBParaSite" id="MhA1_Contig820.frz3.gene2"/>
    </source>
</evidence>
<dbReference type="Gene3D" id="3.40.605.10">
    <property type="entry name" value="Aldehyde Dehydrogenase, Chain A, domain 1"/>
    <property type="match status" value="1"/>
</dbReference>
<dbReference type="AlphaFoldDB" id="A0A1I8C056"/>
<reference evidence="5" key="1">
    <citation type="submission" date="2016-11" db="UniProtKB">
        <authorList>
            <consortium name="WormBaseParasite"/>
        </authorList>
    </citation>
    <scope>IDENTIFICATION</scope>
</reference>
<feature type="domain" description="Aldehyde dehydrogenase" evidence="3">
    <location>
        <begin position="104"/>
        <end position="314"/>
    </location>
</feature>
<dbReference type="PANTHER" id="PTHR43570:SF16">
    <property type="entry name" value="ALDEHYDE DEHYDROGENASE TYPE III, ISOFORM Q"/>
    <property type="match status" value="1"/>
</dbReference>
<keyword evidence="4" id="KW-1185">Reference proteome</keyword>
<dbReference type="Proteomes" id="UP000095281">
    <property type="component" value="Unplaced"/>
</dbReference>
<evidence type="ECO:0000259" key="3">
    <source>
        <dbReference type="Pfam" id="PF00171"/>
    </source>
</evidence>
<keyword evidence="2" id="KW-0560">Oxidoreductase</keyword>
<accession>A0A1I8C056</accession>
<dbReference type="InterPro" id="IPR012394">
    <property type="entry name" value="Aldehyde_DH_NAD(P)"/>
</dbReference>
<dbReference type="InterPro" id="IPR016162">
    <property type="entry name" value="Ald_DH_N"/>
</dbReference>
<dbReference type="PANTHER" id="PTHR43570">
    <property type="entry name" value="ALDEHYDE DEHYDROGENASE"/>
    <property type="match status" value="1"/>
</dbReference>